<evidence type="ECO:0000313" key="1">
    <source>
        <dbReference type="EMBL" id="SDB83273.1"/>
    </source>
</evidence>
<evidence type="ECO:0000313" key="2">
    <source>
        <dbReference type="Proteomes" id="UP000243468"/>
    </source>
</evidence>
<dbReference type="RefSeq" id="WP_228143233.1">
    <property type="nucleotide sequence ID" value="NZ_BAABKJ010000007.1"/>
</dbReference>
<name>A0A1G6GN44_9GAMM</name>
<reference evidence="2" key="1">
    <citation type="submission" date="2016-09" db="EMBL/GenBank/DDBJ databases">
        <authorList>
            <person name="Varghese N."/>
            <person name="Submissions S."/>
        </authorList>
    </citation>
    <scope>NUCLEOTIDE SEQUENCE [LARGE SCALE GENOMIC DNA]</scope>
    <source>
        <strain evidence="2">ANC 4667</strain>
    </source>
</reference>
<dbReference type="EMBL" id="FMYO01000001">
    <property type="protein sequence ID" value="SDB83273.1"/>
    <property type="molecule type" value="Genomic_DNA"/>
</dbReference>
<organism evidence="1 2">
    <name type="scientific">Acinetobacter kookii</name>
    <dbReference type="NCBI Taxonomy" id="1226327"/>
    <lineage>
        <taxon>Bacteria</taxon>
        <taxon>Pseudomonadati</taxon>
        <taxon>Pseudomonadota</taxon>
        <taxon>Gammaproteobacteria</taxon>
        <taxon>Moraxellales</taxon>
        <taxon>Moraxellaceae</taxon>
        <taxon>Acinetobacter</taxon>
    </lineage>
</organism>
<dbReference type="Proteomes" id="UP000243468">
    <property type="component" value="Unassembled WGS sequence"/>
</dbReference>
<gene>
    <name evidence="1" type="ORF">SAMN05421732_101121</name>
</gene>
<accession>A0A1G6GN44</accession>
<proteinExistence type="predicted"/>
<sequence>MADLLIHKAIELNICIGGDLSGQVVEFDKRFFNAKEIEENKTSEYYKQRYIVGDAEYRFWISKDMKLCDATDQAEVYIRKPKS</sequence>
<protein>
    <submittedName>
        <fullName evidence="1">Uncharacterized protein</fullName>
    </submittedName>
</protein>
<dbReference type="AlphaFoldDB" id="A0A1G6GN44"/>
<keyword evidence="2" id="KW-1185">Reference proteome</keyword>